<protein>
    <submittedName>
        <fullName evidence="2">Uncharacterized protein</fullName>
    </submittedName>
</protein>
<evidence type="ECO:0000256" key="1">
    <source>
        <dbReference type="SAM" id="SignalP"/>
    </source>
</evidence>
<evidence type="ECO:0000313" key="3">
    <source>
        <dbReference type="Proteomes" id="UP000574390"/>
    </source>
</evidence>
<feature type="signal peptide" evidence="1">
    <location>
        <begin position="1"/>
        <end position="19"/>
    </location>
</feature>
<comment type="caution">
    <text evidence="2">The sequence shown here is derived from an EMBL/GenBank/DDBJ whole genome shotgun (WGS) entry which is preliminary data.</text>
</comment>
<reference evidence="2 3" key="1">
    <citation type="submission" date="2020-04" db="EMBL/GenBank/DDBJ databases">
        <title>Perkinsus olseni comparative genomics.</title>
        <authorList>
            <person name="Bogema D.R."/>
        </authorList>
    </citation>
    <scope>NUCLEOTIDE SEQUENCE [LARGE SCALE GENOMIC DNA]</scope>
    <source>
        <strain evidence="2">ATCC PRA-205</strain>
    </source>
</reference>
<feature type="non-terminal residue" evidence="2">
    <location>
        <position position="1"/>
    </location>
</feature>
<gene>
    <name evidence="2" type="ORF">FOZ62_005740</name>
</gene>
<accession>A0A7J6SNX8</accession>
<dbReference type="AlphaFoldDB" id="A0A7J6SNX8"/>
<dbReference type="Proteomes" id="UP000574390">
    <property type="component" value="Unassembled WGS sequence"/>
</dbReference>
<feature type="chain" id="PRO_5029888438" evidence="1">
    <location>
        <begin position="20"/>
        <end position="157"/>
    </location>
</feature>
<proteinExistence type="predicted"/>
<keyword evidence="1" id="KW-0732">Signal</keyword>
<dbReference type="EMBL" id="JABANM010013256">
    <property type="protein sequence ID" value="KAF4734638.1"/>
    <property type="molecule type" value="Genomic_DNA"/>
</dbReference>
<name>A0A7J6SNX8_PEROL</name>
<organism evidence="2 3">
    <name type="scientific">Perkinsus olseni</name>
    <name type="common">Perkinsus atlanticus</name>
    <dbReference type="NCBI Taxonomy" id="32597"/>
    <lineage>
        <taxon>Eukaryota</taxon>
        <taxon>Sar</taxon>
        <taxon>Alveolata</taxon>
        <taxon>Perkinsozoa</taxon>
        <taxon>Perkinsea</taxon>
        <taxon>Perkinsida</taxon>
        <taxon>Perkinsidae</taxon>
        <taxon>Perkinsus</taxon>
    </lineage>
</organism>
<dbReference type="Gene3D" id="2.60.120.620">
    <property type="entry name" value="q2cbj1_9rhob like domain"/>
    <property type="match status" value="1"/>
</dbReference>
<sequence length="157" mass="17871">MTGFSHFLLTYFTTASSLAWQRLPVHDLPEPAASLDVRTLSQKPRIYLVDGLLTDDECAALIEMAAPRLMEEDSDNVTGDESRYSMYFNVEEEEQLPLLQHITKRLHRLARIPDRFGEGLIVEKIHGSRTGPITFYNESDPYEKDPRIASITVFLNG</sequence>
<evidence type="ECO:0000313" key="2">
    <source>
        <dbReference type="EMBL" id="KAF4734638.1"/>
    </source>
</evidence>